<dbReference type="RefSeq" id="WP_075010376.1">
    <property type="nucleotide sequence ID" value="NZ_FOAP01000024.1"/>
</dbReference>
<accession>A0A1H8BTZ7</accession>
<name>A0A1H8BTZ7_STIAU</name>
<reference evidence="2" key="1">
    <citation type="submission" date="2016-10" db="EMBL/GenBank/DDBJ databases">
        <authorList>
            <person name="Varghese N."/>
            <person name="Submissions S."/>
        </authorList>
    </citation>
    <scope>NUCLEOTIDE SEQUENCE [LARGE SCALE GENOMIC DNA]</scope>
    <source>
        <strain evidence="2">DSM 17044</strain>
    </source>
</reference>
<gene>
    <name evidence="1" type="ORF">SAMN05444354_12494</name>
</gene>
<evidence type="ECO:0000313" key="1">
    <source>
        <dbReference type="EMBL" id="SEM86069.1"/>
    </source>
</evidence>
<dbReference type="AlphaFoldDB" id="A0A1H8BTZ7"/>
<proteinExistence type="predicted"/>
<protein>
    <submittedName>
        <fullName evidence="1">Uncharacterized protein</fullName>
    </submittedName>
</protein>
<dbReference type="EMBL" id="FOAP01000024">
    <property type="protein sequence ID" value="SEM86069.1"/>
    <property type="molecule type" value="Genomic_DNA"/>
</dbReference>
<keyword evidence="2" id="KW-1185">Reference proteome</keyword>
<dbReference type="Proteomes" id="UP000182719">
    <property type="component" value="Unassembled WGS sequence"/>
</dbReference>
<organism evidence="1 2">
    <name type="scientific">Stigmatella aurantiaca</name>
    <dbReference type="NCBI Taxonomy" id="41"/>
    <lineage>
        <taxon>Bacteria</taxon>
        <taxon>Pseudomonadati</taxon>
        <taxon>Myxococcota</taxon>
        <taxon>Myxococcia</taxon>
        <taxon>Myxococcales</taxon>
        <taxon>Cystobacterineae</taxon>
        <taxon>Archangiaceae</taxon>
        <taxon>Stigmatella</taxon>
    </lineage>
</organism>
<evidence type="ECO:0000313" key="2">
    <source>
        <dbReference type="Proteomes" id="UP000182719"/>
    </source>
</evidence>
<dbReference type="OrthoDB" id="5382121at2"/>
<sequence>MFTRASSLRRSTATVLAVLWLLPLLGALGHSEEHAHRFCAEHQAFEETVRGMGQRVSQFATHTPMLSASRLNEGLDASRLTHEACPVLTAGMGQELLPPEAVWALTAFLRVSLLATAPPQPIVSLPILALAPKSSPPARA</sequence>